<dbReference type="AlphaFoldDB" id="A0AAW4ZZ08"/>
<comment type="caution">
    <text evidence="1">The sequence shown here is derived from an EMBL/GenBank/DDBJ whole genome shotgun (WGS) entry which is preliminary data.</text>
</comment>
<accession>A0AAW4ZZ08</accession>
<reference evidence="1" key="1">
    <citation type="submission" date="2019-11" db="EMBL/GenBank/DDBJ databases">
        <title>Comparative genomics of photobacteria reveal adaptation to distinct habitats.</title>
        <authorList>
            <person name="Fuertes-Perez S."/>
            <person name="Hilgarth M."/>
            <person name="Vogel R.F."/>
        </authorList>
    </citation>
    <scope>NUCLEOTIDE SEQUENCE</scope>
    <source>
        <strain evidence="1">TMW2.2145</strain>
    </source>
</reference>
<protein>
    <submittedName>
        <fullName evidence="1">Uncharacterized protein</fullName>
    </submittedName>
</protein>
<sequence>MIWFQKQGFPEGQLGILMALALEFKIEGLESVIRPLRQDQ</sequence>
<dbReference type="Proteomes" id="UP000813876">
    <property type="component" value="Unassembled WGS sequence"/>
</dbReference>
<dbReference type="Pfam" id="PF12843">
    <property type="entry name" value="QSregVF_b"/>
    <property type="match status" value="1"/>
</dbReference>
<proteinExistence type="predicted"/>
<organism evidence="1 2">
    <name type="scientific">Photobacterium phosphoreum</name>
    <dbReference type="NCBI Taxonomy" id="659"/>
    <lineage>
        <taxon>Bacteria</taxon>
        <taxon>Pseudomonadati</taxon>
        <taxon>Pseudomonadota</taxon>
        <taxon>Gammaproteobacteria</taxon>
        <taxon>Vibrionales</taxon>
        <taxon>Vibrionaceae</taxon>
        <taxon>Photobacterium</taxon>
    </lineage>
</organism>
<evidence type="ECO:0000313" key="1">
    <source>
        <dbReference type="EMBL" id="MCF2302229.1"/>
    </source>
</evidence>
<dbReference type="InterPro" id="IPR024530">
    <property type="entry name" value="QSregVF_b"/>
</dbReference>
<name>A0AAW4ZZ08_PHOPO</name>
<dbReference type="EMBL" id="WMCP01000011">
    <property type="protein sequence ID" value="MCF2302229.1"/>
    <property type="molecule type" value="Genomic_DNA"/>
</dbReference>
<evidence type="ECO:0000313" key="2">
    <source>
        <dbReference type="Proteomes" id="UP000813876"/>
    </source>
</evidence>
<gene>
    <name evidence="1" type="ORF">GLP33_10850</name>
</gene>